<feature type="domain" description="Amidohydrolase-related" evidence="1">
    <location>
        <begin position="15"/>
        <end position="279"/>
    </location>
</feature>
<dbReference type="Proteomes" id="UP000191010">
    <property type="component" value="Chromosome"/>
</dbReference>
<dbReference type="SUPFAM" id="SSF51556">
    <property type="entry name" value="Metallo-dependent hydrolases"/>
    <property type="match status" value="1"/>
</dbReference>
<dbReference type="InterPro" id="IPR006680">
    <property type="entry name" value="Amidohydro-rel"/>
</dbReference>
<name>A0ABN4XYM9_9PSED</name>
<proteinExistence type="predicted"/>
<dbReference type="EMBL" id="CP019952">
    <property type="protein sequence ID" value="AQW69526.1"/>
    <property type="molecule type" value="Genomic_DNA"/>
</dbReference>
<evidence type="ECO:0000313" key="2">
    <source>
        <dbReference type="EMBL" id="AQW69526.1"/>
    </source>
</evidence>
<sequence>MKDMPHDPTCSVIAIDSHAHVFSQGLTLARERRYAPAYDAPLADYLSQLQAHGFSHGVLVQPSFLGADNGYLLGALQAAQGRLRGVVMLEPDAARQTLIRMDQLGVRGVRLNLMGQPLPDLAAPQWRHRFECMAELGWHVELHRHLADIPTLVRALQPYGLDIVIDHLGRPDARNGLGQAGFAELLTLGGQGNVWVKVSGIYRLEGSPEQNVLFARQALGALEAHYGAERLMWGSDWPHTQHERAMSFGQALEQFEALGCSAQLRQALLVDTARTLFGFA</sequence>
<keyword evidence="3" id="KW-1185">Reference proteome</keyword>
<reference evidence="2 3" key="1">
    <citation type="submission" date="2017-02" db="EMBL/GenBank/DDBJ databases">
        <authorList>
            <person name="Guo L."/>
        </authorList>
    </citation>
    <scope>NUCLEOTIDE SEQUENCE [LARGE SCALE GENOMIC DNA]</scope>
    <source>
        <strain evidence="2 3">PRS09-11288</strain>
    </source>
</reference>
<accession>A0ABN4XYM9</accession>
<gene>
    <name evidence="2" type="ORF">B2J77_15485</name>
</gene>
<dbReference type="InterPro" id="IPR032466">
    <property type="entry name" value="Metal_Hydrolase"/>
</dbReference>
<dbReference type="PANTHER" id="PTHR35563:SF2">
    <property type="entry name" value="BARREL METAL-DEPENDENT HYDROLASE, PUTATIVE (AFU_ORTHOLOGUE AFUA_1G16240)-RELATED"/>
    <property type="match status" value="1"/>
</dbReference>
<evidence type="ECO:0000259" key="1">
    <source>
        <dbReference type="Pfam" id="PF04909"/>
    </source>
</evidence>
<evidence type="ECO:0000313" key="3">
    <source>
        <dbReference type="Proteomes" id="UP000191010"/>
    </source>
</evidence>
<organism evidence="2 3">
    <name type="scientific">Pseudomonas parafulva</name>
    <dbReference type="NCBI Taxonomy" id="157782"/>
    <lineage>
        <taxon>Bacteria</taxon>
        <taxon>Pseudomonadati</taxon>
        <taxon>Pseudomonadota</taxon>
        <taxon>Gammaproteobacteria</taxon>
        <taxon>Pseudomonadales</taxon>
        <taxon>Pseudomonadaceae</taxon>
        <taxon>Pseudomonas</taxon>
    </lineage>
</organism>
<dbReference type="Pfam" id="PF04909">
    <property type="entry name" value="Amidohydro_2"/>
    <property type="match status" value="1"/>
</dbReference>
<dbReference type="Gene3D" id="3.20.20.140">
    <property type="entry name" value="Metal-dependent hydrolases"/>
    <property type="match status" value="1"/>
</dbReference>
<dbReference type="InterPro" id="IPR052358">
    <property type="entry name" value="Aro_Compnd_Degr_Hydrolases"/>
</dbReference>
<dbReference type="PANTHER" id="PTHR35563">
    <property type="entry name" value="BARREL METAL-DEPENDENT HYDROLASE, PUTATIVE (AFU_ORTHOLOGUE AFUA_1G16240)-RELATED"/>
    <property type="match status" value="1"/>
</dbReference>
<protein>
    <recommendedName>
        <fullName evidence="1">Amidohydrolase-related domain-containing protein</fullName>
    </recommendedName>
</protein>